<dbReference type="AlphaFoldDB" id="A0AAW7XAI4"/>
<dbReference type="InterPro" id="IPR001173">
    <property type="entry name" value="Glyco_trans_2-like"/>
</dbReference>
<comment type="caution">
    <text evidence="2">The sequence shown here is derived from an EMBL/GenBank/DDBJ whole genome shotgun (WGS) entry which is preliminary data.</text>
</comment>
<feature type="domain" description="Glycosyltransferase 2-like" evidence="1">
    <location>
        <begin position="8"/>
        <end position="116"/>
    </location>
</feature>
<dbReference type="InterPro" id="IPR050834">
    <property type="entry name" value="Glycosyltransf_2"/>
</dbReference>
<evidence type="ECO:0000313" key="3">
    <source>
        <dbReference type="Proteomes" id="UP001169760"/>
    </source>
</evidence>
<dbReference type="GeneID" id="98615347"/>
<proteinExistence type="predicted"/>
<dbReference type="InterPro" id="IPR029044">
    <property type="entry name" value="Nucleotide-diphossugar_trans"/>
</dbReference>
<sequence length="275" mass="31209">MATEAKISVIFSTYNSPKWLEKVLWGFDCQTDDNFEIVVADDGSKEDTQRVIEKFAAQSSVPVKHVWQEDDGFQKCKILNKAIVEAEGEYLVFTDGDCVPRNDFIAVHRQQAEAGRFLSGGYLKLNMPVSQKITREDIKYGRCFVPAWLRDNGMPSTKGFMKLNAGRLAGLLNKITPTKPTWNGHNASCFKSDALRINGYDERLRYGGLDREFGERLENAGIAGKQIRYSAVVVHLDHARGYESKETWQNNRDIRQAVKDGKLVETQFGIKQHRL</sequence>
<accession>A0AAW7XAI4</accession>
<dbReference type="PANTHER" id="PTHR43685:SF3">
    <property type="entry name" value="SLR2126 PROTEIN"/>
    <property type="match status" value="1"/>
</dbReference>
<evidence type="ECO:0000313" key="2">
    <source>
        <dbReference type="EMBL" id="MDO6423862.1"/>
    </source>
</evidence>
<dbReference type="EMBL" id="JAUOPB010000011">
    <property type="protein sequence ID" value="MDO6423862.1"/>
    <property type="molecule type" value="Genomic_DNA"/>
</dbReference>
<dbReference type="SUPFAM" id="SSF53448">
    <property type="entry name" value="Nucleotide-diphospho-sugar transferases"/>
    <property type="match status" value="1"/>
</dbReference>
<dbReference type="Gene3D" id="3.90.550.10">
    <property type="entry name" value="Spore Coat Polysaccharide Biosynthesis Protein SpsA, Chain A"/>
    <property type="match status" value="1"/>
</dbReference>
<gene>
    <name evidence="2" type="ORF">Q4521_15365</name>
</gene>
<evidence type="ECO:0000259" key="1">
    <source>
        <dbReference type="Pfam" id="PF00535"/>
    </source>
</evidence>
<name>A0AAW7XAI4_9GAMM</name>
<dbReference type="Pfam" id="PF00535">
    <property type="entry name" value="Glycos_transf_2"/>
    <property type="match status" value="1"/>
</dbReference>
<organism evidence="2 3">
    <name type="scientific">Saccharophagus degradans</name>
    <dbReference type="NCBI Taxonomy" id="86304"/>
    <lineage>
        <taxon>Bacteria</taxon>
        <taxon>Pseudomonadati</taxon>
        <taxon>Pseudomonadota</taxon>
        <taxon>Gammaproteobacteria</taxon>
        <taxon>Cellvibrionales</taxon>
        <taxon>Cellvibrionaceae</taxon>
        <taxon>Saccharophagus</taxon>
    </lineage>
</organism>
<dbReference type="CDD" id="cd06420">
    <property type="entry name" value="GT2_Chondriotin_Pol_N"/>
    <property type="match status" value="1"/>
</dbReference>
<reference evidence="2" key="1">
    <citation type="submission" date="2023-07" db="EMBL/GenBank/DDBJ databases">
        <title>Genome content predicts the carbon catabolic preferences of heterotrophic bacteria.</title>
        <authorList>
            <person name="Gralka M."/>
        </authorList>
    </citation>
    <scope>NUCLEOTIDE SEQUENCE</scope>
    <source>
        <strain evidence="2">I3M17_2</strain>
    </source>
</reference>
<protein>
    <submittedName>
        <fullName evidence="2">Glycosyltransferase family 2 protein</fullName>
    </submittedName>
</protein>
<dbReference type="PANTHER" id="PTHR43685">
    <property type="entry name" value="GLYCOSYLTRANSFERASE"/>
    <property type="match status" value="1"/>
</dbReference>
<dbReference type="Proteomes" id="UP001169760">
    <property type="component" value="Unassembled WGS sequence"/>
</dbReference>
<dbReference type="RefSeq" id="WP_011470211.1">
    <property type="nucleotide sequence ID" value="NZ_JAUOPB010000011.1"/>
</dbReference>